<feature type="compositionally biased region" description="Basic residues" evidence="1">
    <location>
        <begin position="443"/>
        <end position="454"/>
    </location>
</feature>
<keyword evidence="2" id="KW-0812">Transmembrane</keyword>
<reference evidence="3" key="1">
    <citation type="journal article" date="2020" name="New Phytol.">
        <title>Comparative genomics reveals dynamic genome evolution in host specialist ectomycorrhizal fungi.</title>
        <authorList>
            <person name="Lofgren L.A."/>
            <person name="Nguyen N.H."/>
            <person name="Vilgalys R."/>
            <person name="Ruytinx J."/>
            <person name="Liao H.L."/>
            <person name="Branco S."/>
            <person name="Kuo A."/>
            <person name="LaButti K."/>
            <person name="Lipzen A."/>
            <person name="Andreopoulos W."/>
            <person name="Pangilinan J."/>
            <person name="Riley R."/>
            <person name="Hundley H."/>
            <person name="Na H."/>
            <person name="Barry K."/>
            <person name="Grigoriev I.V."/>
            <person name="Stajich J.E."/>
            <person name="Kennedy P.G."/>
        </authorList>
    </citation>
    <scope>NUCLEOTIDE SEQUENCE</scope>
    <source>
        <strain evidence="3">FC203</strain>
    </source>
</reference>
<evidence type="ECO:0000256" key="1">
    <source>
        <dbReference type="SAM" id="MobiDB-lite"/>
    </source>
</evidence>
<sequence>MSQLASAVPRRVATRAKNATQHPGYILTGGEGHTKRRTKAQKAADDQHVEEEKRASEMAVHEGHNRIAVFQKKMETDQAAARVDAPKPTRPRPRPRPVKKAVKVMETSNLTMAEDKAVSANGKGGGARGKLAAGANVDHPGSDAEEEVRVPGSRKKKEKRKVLPVKTPVRDAIEAAGLIDESTMARDDDKKSADVTTSGPQKFGFAVQRIPGWRTEVPAASVGSKPSSNALRKRPSTMPSDFSSTAPSSKLTMGSTISSGGAPLTPINTIADAGADNVADRFTTLFADDDLAESVERSQALARMSKPIAAQVPDTSVRTNQSHRNANLTPRQINAIQPDVSDDEMNVEATPPVVASLVNYGSDTDMESDLEPPPSTQVPRGYYDADIRRAAALARTSTSHSTILATNTPSSDVEFVGHSKPVVVKTESEPVSLRVTSATNVGVKHKAPAAKRTKSSVTHTRSLSSISSATSGAVSNSDDVQTDQDREDFANNLLFKLGFLYGSITEDGQFKKPFQSELLVQMERALKIIGRDKTLISELEVNSKGNAVKVPHSMNKASGKISNSRKAFSDTNFGAATRGYMKSINRLDESILQDVWGRTKEIAARRRGAPPTVEEDSEDERALIFDTWYCPFLSLSSVPTDGFRCYFLFYRVVLPLPLVIHHRCSLLVCSLLPAARMLNVSFSLLTSTFILLSLLFVSLNIQMQ</sequence>
<feature type="region of interest" description="Disordered" evidence="1">
    <location>
        <begin position="1"/>
        <end position="62"/>
    </location>
</feature>
<feature type="compositionally biased region" description="Polar residues" evidence="1">
    <location>
        <begin position="237"/>
        <end position="254"/>
    </location>
</feature>
<feature type="compositionally biased region" description="Low complexity" evidence="1">
    <location>
        <begin position="455"/>
        <end position="477"/>
    </location>
</feature>
<evidence type="ECO:0000313" key="4">
    <source>
        <dbReference type="Proteomes" id="UP001195769"/>
    </source>
</evidence>
<feature type="compositionally biased region" description="Basic residues" evidence="1">
    <location>
        <begin position="152"/>
        <end position="163"/>
    </location>
</feature>
<feature type="compositionally biased region" description="Basic and acidic residues" evidence="1">
    <location>
        <begin position="42"/>
        <end position="62"/>
    </location>
</feature>
<gene>
    <name evidence="3" type="ORF">F5891DRAFT_950506</name>
</gene>
<dbReference type="EMBL" id="JABBWK010000021">
    <property type="protein sequence ID" value="KAG1901504.1"/>
    <property type="molecule type" value="Genomic_DNA"/>
</dbReference>
<name>A0AAD4EAM7_9AGAM</name>
<dbReference type="RefSeq" id="XP_041227079.1">
    <property type="nucleotide sequence ID" value="XM_041374971.1"/>
</dbReference>
<accession>A0AAD4EAM7</accession>
<protein>
    <submittedName>
        <fullName evidence="3">Uncharacterized protein</fullName>
    </submittedName>
</protein>
<evidence type="ECO:0000256" key="2">
    <source>
        <dbReference type="SAM" id="Phobius"/>
    </source>
</evidence>
<feature type="transmembrane region" description="Helical" evidence="2">
    <location>
        <begin position="680"/>
        <end position="701"/>
    </location>
</feature>
<feature type="region of interest" description="Disordered" evidence="1">
    <location>
        <begin position="443"/>
        <end position="482"/>
    </location>
</feature>
<feature type="region of interest" description="Disordered" evidence="1">
    <location>
        <begin position="74"/>
        <end position="101"/>
    </location>
</feature>
<dbReference type="AlphaFoldDB" id="A0AAD4EAM7"/>
<proteinExistence type="predicted"/>
<feature type="region of interest" description="Disordered" evidence="1">
    <location>
        <begin position="313"/>
        <end position="333"/>
    </location>
</feature>
<dbReference type="GeneID" id="64669269"/>
<keyword evidence="2" id="KW-1133">Transmembrane helix</keyword>
<keyword evidence="2" id="KW-0472">Membrane</keyword>
<evidence type="ECO:0000313" key="3">
    <source>
        <dbReference type="EMBL" id="KAG1901504.1"/>
    </source>
</evidence>
<dbReference type="Proteomes" id="UP001195769">
    <property type="component" value="Unassembled WGS sequence"/>
</dbReference>
<comment type="caution">
    <text evidence="3">The sequence shown here is derived from an EMBL/GenBank/DDBJ whole genome shotgun (WGS) entry which is preliminary data.</text>
</comment>
<feature type="compositionally biased region" description="Basic residues" evidence="1">
    <location>
        <begin position="89"/>
        <end position="101"/>
    </location>
</feature>
<feature type="region of interest" description="Disordered" evidence="1">
    <location>
        <begin position="217"/>
        <end position="254"/>
    </location>
</feature>
<keyword evidence="4" id="KW-1185">Reference proteome</keyword>
<feature type="region of interest" description="Disordered" evidence="1">
    <location>
        <begin position="119"/>
        <end position="163"/>
    </location>
</feature>
<organism evidence="3 4">
    <name type="scientific">Suillus fuscotomentosus</name>
    <dbReference type="NCBI Taxonomy" id="1912939"/>
    <lineage>
        <taxon>Eukaryota</taxon>
        <taxon>Fungi</taxon>
        <taxon>Dikarya</taxon>
        <taxon>Basidiomycota</taxon>
        <taxon>Agaricomycotina</taxon>
        <taxon>Agaricomycetes</taxon>
        <taxon>Agaricomycetidae</taxon>
        <taxon>Boletales</taxon>
        <taxon>Suillineae</taxon>
        <taxon>Suillaceae</taxon>
        <taxon>Suillus</taxon>
    </lineage>
</organism>